<evidence type="ECO:0000313" key="9">
    <source>
        <dbReference type="EMBL" id="AOY74506.1"/>
    </source>
</evidence>
<evidence type="ECO:0000256" key="2">
    <source>
        <dbReference type="ARBA" id="ARBA00022448"/>
    </source>
</evidence>
<dbReference type="SUPFAM" id="SSF161098">
    <property type="entry name" value="MetI-like"/>
    <property type="match status" value="1"/>
</dbReference>
<feature type="domain" description="ABC transmembrane type-1" evidence="8">
    <location>
        <begin position="64"/>
        <end position="244"/>
    </location>
</feature>
<dbReference type="EMBL" id="CP020559">
    <property type="protein sequence ID" value="ARE88862.1"/>
    <property type="molecule type" value="Genomic_DNA"/>
</dbReference>
<reference evidence="9 11" key="1">
    <citation type="submission" date="2016-10" db="EMBL/GenBank/DDBJ databases">
        <title>Complete Genome Sequence of Acetogen Clostridium formicoaceticum ATCC 27076.</title>
        <authorList>
            <person name="Bao T."/>
            <person name="Cheng C."/>
            <person name="Zhao J."/>
            <person name="Yang S.-T."/>
            <person name="Wang J."/>
            <person name="Wang M."/>
        </authorList>
    </citation>
    <scope>NUCLEOTIDE SEQUENCE [LARGE SCALE GENOMIC DNA]</scope>
    <source>
        <strain evidence="9 11">ATCC 27076</strain>
    </source>
</reference>
<gene>
    <name evidence="10" type="primary">ssuC_3</name>
    <name evidence="9" type="ORF">BJL90_00185</name>
    <name evidence="10" type="ORF">CLFO_32680</name>
</gene>
<proteinExistence type="inferred from homology"/>
<dbReference type="EMBL" id="CP017603">
    <property type="protein sequence ID" value="AOY74506.1"/>
    <property type="molecule type" value="Genomic_DNA"/>
</dbReference>
<feature type="transmembrane region" description="Helical" evidence="7">
    <location>
        <begin position="104"/>
        <end position="122"/>
    </location>
</feature>
<evidence type="ECO:0000313" key="12">
    <source>
        <dbReference type="Proteomes" id="UP000192478"/>
    </source>
</evidence>
<evidence type="ECO:0000256" key="3">
    <source>
        <dbReference type="ARBA" id="ARBA00022475"/>
    </source>
</evidence>
<organism evidence="10 12">
    <name type="scientific">Clostridium formicaceticum</name>
    <dbReference type="NCBI Taxonomy" id="1497"/>
    <lineage>
        <taxon>Bacteria</taxon>
        <taxon>Bacillati</taxon>
        <taxon>Bacillota</taxon>
        <taxon>Clostridia</taxon>
        <taxon>Eubacteriales</taxon>
        <taxon>Clostridiaceae</taxon>
        <taxon>Clostridium</taxon>
    </lineage>
</organism>
<evidence type="ECO:0000256" key="4">
    <source>
        <dbReference type="ARBA" id="ARBA00022692"/>
    </source>
</evidence>
<keyword evidence="3" id="KW-1003">Cell membrane</keyword>
<protein>
    <submittedName>
        <fullName evidence="9">ABC transporter permease</fullName>
    </submittedName>
    <submittedName>
        <fullName evidence="10">Aliphatic sulfonates transport permease protein SsuC</fullName>
    </submittedName>
</protein>
<keyword evidence="5 7" id="KW-1133">Transmembrane helix</keyword>
<dbReference type="Pfam" id="PF00528">
    <property type="entry name" value="BPD_transp_1"/>
    <property type="match status" value="1"/>
</dbReference>
<dbReference type="InterPro" id="IPR035906">
    <property type="entry name" value="MetI-like_sf"/>
</dbReference>
<dbReference type="RefSeq" id="WP_070963242.1">
    <property type="nucleotide sequence ID" value="NZ_CP017603.1"/>
</dbReference>
<evidence type="ECO:0000256" key="7">
    <source>
        <dbReference type="RuleBase" id="RU363032"/>
    </source>
</evidence>
<evidence type="ECO:0000256" key="6">
    <source>
        <dbReference type="ARBA" id="ARBA00023136"/>
    </source>
</evidence>
<keyword evidence="11" id="KW-1185">Reference proteome</keyword>
<dbReference type="Proteomes" id="UP000177894">
    <property type="component" value="Chromosome"/>
</dbReference>
<evidence type="ECO:0000256" key="5">
    <source>
        <dbReference type="ARBA" id="ARBA00022989"/>
    </source>
</evidence>
<keyword evidence="4 7" id="KW-0812">Transmembrane</keyword>
<reference evidence="10 12" key="2">
    <citation type="submission" date="2017-03" db="EMBL/GenBank/DDBJ databases">
        <title>Complete sequence of Clostridium formicaceticum DSM 92.</title>
        <authorList>
            <person name="Poehlein A."/>
            <person name="Karl M."/>
            <person name="Bengelsdorf F.R."/>
            <person name="Duerre P."/>
            <person name="Daniel R."/>
        </authorList>
    </citation>
    <scope>NUCLEOTIDE SEQUENCE [LARGE SCALE GENOMIC DNA]</scope>
    <source>
        <strain evidence="10 12">DSM 92</strain>
    </source>
</reference>
<feature type="transmembrane region" description="Helical" evidence="7">
    <location>
        <begin position="223"/>
        <end position="244"/>
    </location>
</feature>
<dbReference type="AlphaFoldDB" id="A0AAC9RNI3"/>
<keyword evidence="6 7" id="KW-0472">Membrane</keyword>
<feature type="transmembrane region" description="Helical" evidence="7">
    <location>
        <begin position="128"/>
        <end position="145"/>
    </location>
</feature>
<dbReference type="InterPro" id="IPR000515">
    <property type="entry name" value="MetI-like"/>
</dbReference>
<dbReference type="GO" id="GO:0005886">
    <property type="term" value="C:plasma membrane"/>
    <property type="evidence" value="ECO:0007669"/>
    <property type="project" value="UniProtKB-SubCell"/>
</dbReference>
<dbReference type="PROSITE" id="PS50928">
    <property type="entry name" value="ABC_TM1"/>
    <property type="match status" value="1"/>
</dbReference>
<dbReference type="Gene3D" id="1.10.3720.10">
    <property type="entry name" value="MetI-like"/>
    <property type="match status" value="1"/>
</dbReference>
<comment type="subcellular location">
    <subcellularLocation>
        <location evidence="1 7">Cell membrane</location>
        <topology evidence="1 7">Multi-pass membrane protein</topology>
    </subcellularLocation>
</comment>
<accession>A0AAC9RNI3</accession>
<name>A0AAC9RNI3_9CLOT</name>
<keyword evidence="2 7" id="KW-0813">Transport</keyword>
<dbReference type="PANTHER" id="PTHR30151">
    <property type="entry name" value="ALKANE SULFONATE ABC TRANSPORTER-RELATED, MEMBRANE SUBUNIT"/>
    <property type="match status" value="1"/>
</dbReference>
<dbReference type="PANTHER" id="PTHR30151:SF0">
    <property type="entry name" value="ABC TRANSPORTER PERMEASE PROTEIN MJ0413-RELATED"/>
    <property type="match status" value="1"/>
</dbReference>
<evidence type="ECO:0000313" key="10">
    <source>
        <dbReference type="EMBL" id="ARE88862.1"/>
    </source>
</evidence>
<dbReference type="Proteomes" id="UP000192478">
    <property type="component" value="Chromosome"/>
</dbReference>
<dbReference type="KEGG" id="cfm:BJL90_00185"/>
<dbReference type="GO" id="GO:0055085">
    <property type="term" value="P:transmembrane transport"/>
    <property type="evidence" value="ECO:0007669"/>
    <property type="project" value="InterPro"/>
</dbReference>
<evidence type="ECO:0000313" key="11">
    <source>
        <dbReference type="Proteomes" id="UP000177894"/>
    </source>
</evidence>
<feature type="transmembrane region" description="Helical" evidence="7">
    <location>
        <begin position="68"/>
        <end position="92"/>
    </location>
</feature>
<sequence length="250" mass="27904">MMISTSKNKEYKEIIYTIISVVVLIMLWKILAIWVGKEIILPSPEATFSKLIMIIRAENFLQSILSTLIRSMLGFFIAFLLALILGMLAGFFRPIYYLLKPVIIINKAVPTMAVILLALIWLESEKAPILVGFLVIFPLLYYNVVEGIRNVDQKLIEMVKLYKVNKIKMIGELYIPSIKSYLIAGASTALGLNLKIVIAAEVLSQPRISIGTNFQIEKANLNTAGVFAWAIIAIVMAAVLDGVVKLMQKN</sequence>
<comment type="similarity">
    <text evidence="7">Belongs to the binding-protein-dependent transport system permease family.</text>
</comment>
<feature type="transmembrane region" description="Helical" evidence="7">
    <location>
        <begin position="14"/>
        <end position="35"/>
    </location>
</feature>
<evidence type="ECO:0000256" key="1">
    <source>
        <dbReference type="ARBA" id="ARBA00004651"/>
    </source>
</evidence>
<dbReference type="CDD" id="cd06261">
    <property type="entry name" value="TM_PBP2"/>
    <property type="match status" value="1"/>
</dbReference>
<evidence type="ECO:0000259" key="8">
    <source>
        <dbReference type="PROSITE" id="PS50928"/>
    </source>
</evidence>